<comment type="caution">
    <text evidence="2">The sequence shown here is derived from an EMBL/GenBank/DDBJ whole genome shotgun (WGS) entry which is preliminary data.</text>
</comment>
<keyword evidence="1" id="KW-0472">Membrane</keyword>
<accession>A0A8S9K4W2</accession>
<gene>
    <name evidence="2" type="ORF">F2Q70_00039104</name>
</gene>
<feature type="transmembrane region" description="Helical" evidence="1">
    <location>
        <begin position="91"/>
        <end position="109"/>
    </location>
</feature>
<dbReference type="EMBL" id="QGKY02000190">
    <property type="protein sequence ID" value="KAF2588643.1"/>
    <property type="molecule type" value="Genomic_DNA"/>
</dbReference>
<evidence type="ECO:0000313" key="2">
    <source>
        <dbReference type="EMBL" id="KAF2588643.1"/>
    </source>
</evidence>
<sequence>MGESGSNPWSINLARILKSEEASVGGEVLRSDEEERAIRGRCDRNEVVSVSEDGEPTASEKWKSLCFTGGVRGRSRKRRTLASLNFVNFNFLVWFLILDSSGILVLFLIDREHKERWRIAVLDN</sequence>
<proteinExistence type="predicted"/>
<evidence type="ECO:0000256" key="1">
    <source>
        <dbReference type="SAM" id="Phobius"/>
    </source>
</evidence>
<reference evidence="2" key="1">
    <citation type="submission" date="2019-12" db="EMBL/GenBank/DDBJ databases">
        <title>Genome sequencing and annotation of Brassica cretica.</title>
        <authorList>
            <person name="Studholme D.J."/>
            <person name="Sarris P.F."/>
        </authorList>
    </citation>
    <scope>NUCLEOTIDE SEQUENCE</scope>
    <source>
        <strain evidence="2">PFS-102/07</strain>
        <tissue evidence="2">Leaf</tissue>
    </source>
</reference>
<organism evidence="2">
    <name type="scientific">Brassica cretica</name>
    <name type="common">Mustard</name>
    <dbReference type="NCBI Taxonomy" id="69181"/>
    <lineage>
        <taxon>Eukaryota</taxon>
        <taxon>Viridiplantae</taxon>
        <taxon>Streptophyta</taxon>
        <taxon>Embryophyta</taxon>
        <taxon>Tracheophyta</taxon>
        <taxon>Spermatophyta</taxon>
        <taxon>Magnoliopsida</taxon>
        <taxon>eudicotyledons</taxon>
        <taxon>Gunneridae</taxon>
        <taxon>Pentapetalae</taxon>
        <taxon>rosids</taxon>
        <taxon>malvids</taxon>
        <taxon>Brassicales</taxon>
        <taxon>Brassicaceae</taxon>
        <taxon>Brassiceae</taxon>
        <taxon>Brassica</taxon>
    </lineage>
</organism>
<dbReference type="AlphaFoldDB" id="A0A8S9K4W2"/>
<keyword evidence="1" id="KW-1133">Transmembrane helix</keyword>
<name>A0A8S9K4W2_BRACR</name>
<protein>
    <submittedName>
        <fullName evidence="2">Uncharacterized protein</fullName>
    </submittedName>
</protein>
<keyword evidence="1" id="KW-0812">Transmembrane</keyword>